<evidence type="ECO:0000256" key="1">
    <source>
        <dbReference type="ARBA" id="ARBA00022801"/>
    </source>
</evidence>
<dbReference type="InterPro" id="IPR051406">
    <property type="entry name" value="PLD_domain"/>
</dbReference>
<gene>
    <name evidence="6" type="ORF">ACFO5R_20925</name>
</gene>
<accession>A0ABD5PUX7</accession>
<keyword evidence="1" id="KW-0378">Hydrolase</keyword>
<evidence type="ECO:0000256" key="2">
    <source>
        <dbReference type="ARBA" id="ARBA00022963"/>
    </source>
</evidence>
<dbReference type="CDD" id="cd09128">
    <property type="entry name" value="PLDc_unchar1_2"/>
    <property type="match status" value="1"/>
</dbReference>
<comment type="caution">
    <text evidence="6">The sequence shown here is derived from an EMBL/GenBank/DDBJ whole genome shotgun (WGS) entry which is preliminary data.</text>
</comment>
<feature type="domain" description="PLD phosphodiesterase" evidence="5">
    <location>
        <begin position="527"/>
        <end position="554"/>
    </location>
</feature>
<dbReference type="AlphaFoldDB" id="A0ABD5PUX7"/>
<dbReference type="Pfam" id="PF13091">
    <property type="entry name" value="PLDc_2"/>
    <property type="match status" value="2"/>
</dbReference>
<feature type="region of interest" description="Disordered" evidence="4">
    <location>
        <begin position="30"/>
        <end position="71"/>
    </location>
</feature>
<keyword evidence="7" id="KW-1185">Reference proteome</keyword>
<dbReference type="Proteomes" id="UP001595898">
    <property type="component" value="Unassembled WGS sequence"/>
</dbReference>
<name>A0ABD5PUX7_9EURY</name>
<proteinExistence type="predicted"/>
<reference evidence="6 7" key="1">
    <citation type="journal article" date="2019" name="Int. J. Syst. Evol. Microbiol.">
        <title>The Global Catalogue of Microorganisms (GCM) 10K type strain sequencing project: providing services to taxonomists for standard genome sequencing and annotation.</title>
        <authorList>
            <consortium name="The Broad Institute Genomics Platform"/>
            <consortium name="The Broad Institute Genome Sequencing Center for Infectious Disease"/>
            <person name="Wu L."/>
            <person name="Ma J."/>
        </authorList>
    </citation>
    <scope>NUCLEOTIDE SEQUENCE [LARGE SCALE GENOMIC DNA]</scope>
    <source>
        <strain evidence="6 7">WLHS5</strain>
    </source>
</reference>
<dbReference type="PANTHER" id="PTHR43856">
    <property type="entry name" value="CARDIOLIPIN HYDROLASE"/>
    <property type="match status" value="1"/>
</dbReference>
<keyword evidence="3" id="KW-0443">Lipid metabolism</keyword>
<dbReference type="GO" id="GO:0016787">
    <property type="term" value="F:hydrolase activity"/>
    <property type="evidence" value="ECO:0007669"/>
    <property type="project" value="UniProtKB-KW"/>
</dbReference>
<dbReference type="InterPro" id="IPR025202">
    <property type="entry name" value="PLD-like_dom"/>
</dbReference>
<dbReference type="InterPro" id="IPR001736">
    <property type="entry name" value="PLipase_D/transphosphatidylase"/>
</dbReference>
<dbReference type="SUPFAM" id="SSF56024">
    <property type="entry name" value="Phospholipase D/nuclease"/>
    <property type="match status" value="2"/>
</dbReference>
<organism evidence="6 7">
    <name type="scientific">Halosolutus amylolyticus</name>
    <dbReference type="NCBI Taxonomy" id="2932267"/>
    <lineage>
        <taxon>Archaea</taxon>
        <taxon>Methanobacteriati</taxon>
        <taxon>Methanobacteriota</taxon>
        <taxon>Stenosarchaea group</taxon>
        <taxon>Halobacteria</taxon>
        <taxon>Halobacteriales</taxon>
        <taxon>Natrialbaceae</taxon>
        <taxon>Halosolutus</taxon>
    </lineage>
</organism>
<protein>
    <submittedName>
        <fullName evidence="6">Phospholipase D-like domain-containing protein</fullName>
    </submittedName>
</protein>
<dbReference type="PANTHER" id="PTHR43856:SF1">
    <property type="entry name" value="MITOCHONDRIAL CARDIOLIPIN HYDROLASE"/>
    <property type="match status" value="1"/>
</dbReference>
<dbReference type="RefSeq" id="WP_250141131.1">
    <property type="nucleotide sequence ID" value="NZ_JALIQP010000003.1"/>
</dbReference>
<dbReference type="PROSITE" id="PS50035">
    <property type="entry name" value="PLD"/>
    <property type="match status" value="1"/>
</dbReference>
<dbReference type="Gene3D" id="3.30.870.10">
    <property type="entry name" value="Endonuclease Chain A"/>
    <property type="match status" value="2"/>
</dbReference>
<keyword evidence="2" id="KW-0442">Lipid degradation</keyword>
<dbReference type="GO" id="GO:0016042">
    <property type="term" value="P:lipid catabolic process"/>
    <property type="evidence" value="ECO:0007669"/>
    <property type="project" value="UniProtKB-KW"/>
</dbReference>
<evidence type="ECO:0000313" key="6">
    <source>
        <dbReference type="EMBL" id="MFC4544397.1"/>
    </source>
</evidence>
<dbReference type="EMBL" id="JBHSFA010000011">
    <property type="protein sequence ID" value="MFC4544397.1"/>
    <property type="molecule type" value="Genomic_DNA"/>
</dbReference>
<dbReference type="SMART" id="SM00155">
    <property type="entry name" value="PLDc"/>
    <property type="match status" value="2"/>
</dbReference>
<evidence type="ECO:0000313" key="7">
    <source>
        <dbReference type="Proteomes" id="UP001595898"/>
    </source>
</evidence>
<evidence type="ECO:0000259" key="5">
    <source>
        <dbReference type="PROSITE" id="PS50035"/>
    </source>
</evidence>
<evidence type="ECO:0000256" key="4">
    <source>
        <dbReference type="SAM" id="MobiDB-lite"/>
    </source>
</evidence>
<sequence length="626" mass="66035">MVDRRRTVTALALALVASVAIVGPLALGTPATAGSETSSKPVAIDESGPTAPRTIAPIGEGDKTSTPATDAECPIEGHREAGAGSTSTATTDARIVELYPNPTARGDVGEHLVLETPPGTRLANWTITDGHTTATLPNETVSGRVAASTDPAATDALTDAPVLELDGTLRLADDGDALTLRNGTGVVDEVAYDRAPLAERWYRAEPGGEADSRAADTAIADGGGQPRGQWWPRDATCRPVSTFDPDDATAFVLPDAPAVPLETIREADDRLLLAGYTFTDPDIAAALANAAARGVDVAVLLESGPVGGAPSETRSRIETLRTAGVEVRAVGGEGARYRYHHPKYLVADDAVLVTTENWKPSGVGGASSRGWGVRLTDAALAADLASVFRTDFRGWDTESGAAYLANASFVADDPPPPRSFEADHEPATVPIESAELLLVPDNAESRLESLVASAEDELLVQQATVDPDVSLLEATIAAARRGVTVRLLLDSSWYVEDDHERLAADLERTAARDDLDFEVRLADDTDAFEKIHTKGLVVDRETAVVGSANWNDNSLRENREVLLAVHGEEIATYYATVFEDDWAGETWSLPIELSAVVVAALVGAAIVGRRYVRFGDAGSVASRDRN</sequence>
<evidence type="ECO:0000256" key="3">
    <source>
        <dbReference type="ARBA" id="ARBA00023098"/>
    </source>
</evidence>